<dbReference type="Proteomes" id="UP000093343">
    <property type="component" value="Unassembled WGS sequence"/>
</dbReference>
<keyword evidence="2" id="KW-1185">Reference proteome</keyword>
<comment type="caution">
    <text evidence="1">The sequence shown here is derived from an EMBL/GenBank/DDBJ whole genome shotgun (WGS) entry which is preliminary data.</text>
</comment>
<accession>A0ABX2XNG7</accession>
<sequence>MNSFYYFVLVINRREKSLFFTFSKVENFYQIGDSQTLINRNKKISFRFLPVIKTFKYKIY</sequence>
<name>A0ABX2XNG7_9FLAO</name>
<gene>
    <name evidence="1" type="ORF">FLP_06120</name>
</gene>
<proteinExistence type="predicted"/>
<evidence type="ECO:0000313" key="1">
    <source>
        <dbReference type="EMBL" id="OCB76267.1"/>
    </source>
</evidence>
<reference evidence="2" key="1">
    <citation type="submission" date="2016-03" db="EMBL/GenBank/DDBJ databases">
        <title>Draft genome sequence of Paenibacillus glacialis DSM 22343.</title>
        <authorList>
            <person name="Shin S.-K."/>
            <person name="Yi H."/>
        </authorList>
    </citation>
    <scope>NUCLEOTIDE SEQUENCE [LARGE SCALE GENOMIC DNA]</scope>
    <source>
        <strain evidence="2">CCUG 60099</strain>
    </source>
</reference>
<evidence type="ECO:0000313" key="2">
    <source>
        <dbReference type="Proteomes" id="UP000093343"/>
    </source>
</evidence>
<protein>
    <submittedName>
        <fullName evidence="1">Uncharacterized protein</fullName>
    </submittedName>
</protein>
<dbReference type="EMBL" id="LVEN01000010">
    <property type="protein sequence ID" value="OCB76267.1"/>
    <property type="molecule type" value="Genomic_DNA"/>
</dbReference>
<organism evidence="1 2">
    <name type="scientific">Flavobacterium piscis</name>
    <dbReference type="NCBI Taxonomy" id="1114874"/>
    <lineage>
        <taxon>Bacteria</taxon>
        <taxon>Pseudomonadati</taxon>
        <taxon>Bacteroidota</taxon>
        <taxon>Flavobacteriia</taxon>
        <taxon>Flavobacteriales</taxon>
        <taxon>Flavobacteriaceae</taxon>
        <taxon>Flavobacterium</taxon>
    </lineage>
</organism>